<reference evidence="5" key="1">
    <citation type="submission" date="2015-01" db="EMBL/GenBank/DDBJ databases">
        <title>The Genome Sequence of Cladophialophora bantiana CBS 173.52.</title>
        <authorList>
            <consortium name="The Broad Institute Genomics Platform"/>
            <person name="Cuomo C."/>
            <person name="de Hoog S."/>
            <person name="Gorbushina A."/>
            <person name="Stielow B."/>
            <person name="Teixiera M."/>
            <person name="Abouelleil A."/>
            <person name="Chapman S.B."/>
            <person name="Priest M."/>
            <person name="Young S.K."/>
            <person name="Wortman J."/>
            <person name="Nusbaum C."/>
            <person name="Birren B."/>
        </authorList>
    </citation>
    <scope>NUCLEOTIDE SEQUENCE [LARGE SCALE GENOMIC DNA]</scope>
    <source>
        <strain evidence="5">CBS 173.52</strain>
    </source>
</reference>
<dbReference type="EMBL" id="KN846993">
    <property type="protein sequence ID" value="KIW90288.1"/>
    <property type="molecule type" value="Genomic_DNA"/>
</dbReference>
<keyword evidence="2" id="KW-0521">NADP</keyword>
<evidence type="ECO:0000256" key="4">
    <source>
        <dbReference type="RuleBase" id="RU000363"/>
    </source>
</evidence>
<dbReference type="GeneID" id="27701860"/>
<dbReference type="HOGENOM" id="CLU_010194_13_0_1"/>
<dbReference type="Gene3D" id="3.40.50.720">
    <property type="entry name" value="NAD(P)-binding Rossmann-like Domain"/>
    <property type="match status" value="1"/>
</dbReference>
<dbReference type="GO" id="GO:0016616">
    <property type="term" value="F:oxidoreductase activity, acting on the CH-OH group of donors, NAD or NADP as acceptor"/>
    <property type="evidence" value="ECO:0007669"/>
    <property type="project" value="TreeGrafter"/>
</dbReference>
<dbReference type="VEuPathDB" id="FungiDB:Z519_08932"/>
<dbReference type="RefSeq" id="XP_016616957.1">
    <property type="nucleotide sequence ID" value="XM_016766659.1"/>
</dbReference>
<proteinExistence type="inferred from homology"/>
<organism evidence="5 6">
    <name type="scientific">Cladophialophora bantiana (strain ATCC 10958 / CBS 173.52 / CDC B-1940 / NIH 8579)</name>
    <name type="common">Xylohypha bantiana</name>
    <dbReference type="NCBI Taxonomy" id="1442370"/>
    <lineage>
        <taxon>Eukaryota</taxon>
        <taxon>Fungi</taxon>
        <taxon>Dikarya</taxon>
        <taxon>Ascomycota</taxon>
        <taxon>Pezizomycotina</taxon>
        <taxon>Eurotiomycetes</taxon>
        <taxon>Chaetothyriomycetidae</taxon>
        <taxon>Chaetothyriales</taxon>
        <taxon>Herpotrichiellaceae</taxon>
        <taxon>Cladophialophora</taxon>
    </lineage>
</organism>
<dbReference type="InterPro" id="IPR020904">
    <property type="entry name" value="Sc_DH/Rdtase_CS"/>
</dbReference>
<dbReference type="PANTHER" id="PTHR44229:SF4">
    <property type="entry name" value="15-HYDROXYPROSTAGLANDIN DEHYDROGENASE [NAD(+)]"/>
    <property type="match status" value="1"/>
</dbReference>
<dbReference type="AlphaFoldDB" id="A0A0D2HAI4"/>
<evidence type="ECO:0000313" key="6">
    <source>
        <dbReference type="Proteomes" id="UP000053789"/>
    </source>
</evidence>
<evidence type="ECO:0000256" key="2">
    <source>
        <dbReference type="ARBA" id="ARBA00022857"/>
    </source>
</evidence>
<dbReference type="PRINTS" id="PR00080">
    <property type="entry name" value="SDRFAMILY"/>
</dbReference>
<dbReference type="PRINTS" id="PR00081">
    <property type="entry name" value="GDHRDH"/>
</dbReference>
<dbReference type="PANTHER" id="PTHR44229">
    <property type="entry name" value="15-HYDROXYPROSTAGLANDIN DEHYDROGENASE [NAD(+)]"/>
    <property type="match status" value="1"/>
</dbReference>
<evidence type="ECO:0000313" key="5">
    <source>
        <dbReference type="EMBL" id="KIW90288.1"/>
    </source>
</evidence>
<sequence length="284" mass="30540">MSSVNGDTRSGAPVCLVTGGASGMGLAVAEHLLKLGWNVAIVDYNEETGQAVAKSCGPQAIFIKANVADYEEIAAAFARTWKEWKRLDAVYGNAGIGDRISFYAQQEDREDGTPPKPNTSVIDIDLYGPIYCAWLAFHYFRKNPDKAGKLIFTSSMAGIYTGSTVPLYSAAKSGVVGLTRSLGQRLKEIGEPITVNCICPGLVHTALTKIYSFTCPEEYVTPASTIVKAFMSFIDDSSLTGQAAECSGENIHYRQRPEFSDDKAAFICGGGLGEAMAKLNVKLY</sequence>
<dbReference type="InterPro" id="IPR002347">
    <property type="entry name" value="SDR_fam"/>
</dbReference>
<dbReference type="PROSITE" id="PS00061">
    <property type="entry name" value="ADH_SHORT"/>
    <property type="match status" value="1"/>
</dbReference>
<gene>
    <name evidence="5" type="ORF">Z519_08932</name>
</gene>
<dbReference type="InterPro" id="IPR036291">
    <property type="entry name" value="NAD(P)-bd_dom_sf"/>
</dbReference>
<evidence type="ECO:0000256" key="1">
    <source>
        <dbReference type="ARBA" id="ARBA00006484"/>
    </source>
</evidence>
<comment type="similarity">
    <text evidence="1 4">Belongs to the short-chain dehydrogenases/reductases (SDR) family.</text>
</comment>
<dbReference type="Pfam" id="PF00106">
    <property type="entry name" value="adh_short"/>
    <property type="match status" value="1"/>
</dbReference>
<dbReference type="SUPFAM" id="SSF51735">
    <property type="entry name" value="NAD(P)-binding Rossmann-fold domains"/>
    <property type="match status" value="1"/>
</dbReference>
<dbReference type="OrthoDB" id="5371740at2759"/>
<dbReference type="Proteomes" id="UP000053789">
    <property type="component" value="Unassembled WGS sequence"/>
</dbReference>
<name>A0A0D2HAI4_CLAB1</name>
<accession>A0A0D2HAI4</accession>
<keyword evidence="3" id="KW-0560">Oxidoreductase</keyword>
<evidence type="ECO:0000256" key="3">
    <source>
        <dbReference type="ARBA" id="ARBA00023002"/>
    </source>
</evidence>
<protein>
    <submittedName>
        <fullName evidence="5">Uncharacterized protein</fullName>
    </submittedName>
</protein>
<dbReference type="GO" id="GO:0005737">
    <property type="term" value="C:cytoplasm"/>
    <property type="evidence" value="ECO:0007669"/>
    <property type="project" value="TreeGrafter"/>
</dbReference>
<keyword evidence="6" id="KW-1185">Reference proteome</keyword>